<keyword evidence="4 10" id="KW-0677">Repeat</keyword>
<dbReference type="PANTHER" id="PTHR46181:SF3">
    <property type="entry name" value="MITOCHONDRIAL GLYCINE TRANSPORTER"/>
    <property type="match status" value="1"/>
</dbReference>
<dbReference type="SUPFAM" id="SSF103506">
    <property type="entry name" value="Mitochondrial carrier"/>
    <property type="match status" value="1"/>
</dbReference>
<evidence type="ECO:0000256" key="6">
    <source>
        <dbReference type="ARBA" id="ARBA00022989"/>
    </source>
</evidence>
<evidence type="ECO:0000256" key="5">
    <source>
        <dbReference type="ARBA" id="ARBA00022792"/>
    </source>
</evidence>
<evidence type="ECO:0000256" key="8">
    <source>
        <dbReference type="ARBA" id="ARBA00023136"/>
    </source>
</evidence>
<dbReference type="InterPro" id="IPR023395">
    <property type="entry name" value="MCP_dom_sf"/>
</dbReference>
<feature type="repeat" description="Solcar" evidence="11">
    <location>
        <begin position="140"/>
        <end position="220"/>
    </location>
</feature>
<comment type="subcellular location">
    <subcellularLocation>
        <location evidence="10">Mitochondrion inner membrane</location>
        <topology evidence="10">Multi-pass membrane protein</topology>
    </subcellularLocation>
    <subcellularLocation>
        <location evidence="1">Mitochondrion membrane</location>
        <topology evidence="1">Multi-pass membrane protein</topology>
    </subcellularLocation>
</comment>
<evidence type="ECO:0000256" key="9">
    <source>
        <dbReference type="ARBA" id="ARBA00034060"/>
    </source>
</evidence>
<keyword evidence="13" id="KW-1185">Reference proteome</keyword>
<dbReference type="FunCoup" id="A0A369J0D4">
    <property type="interactions" value="169"/>
</dbReference>
<dbReference type="PANTHER" id="PTHR46181">
    <property type="entry name" value="MITOCHONDRIAL GLYCINE TRANSPORTER"/>
    <property type="match status" value="1"/>
</dbReference>
<dbReference type="InParanoid" id="A0A369J0D4"/>
<dbReference type="PROSITE" id="PS50920">
    <property type="entry name" value="SOLCAR"/>
    <property type="match status" value="3"/>
</dbReference>
<keyword evidence="8 10" id="KW-0472">Membrane</keyword>
<dbReference type="PRINTS" id="PR00926">
    <property type="entry name" value="MITOCARRIER"/>
</dbReference>
<keyword evidence="2 10" id="KW-0813">Transport</keyword>
<proteinExistence type="inferred from homology"/>
<dbReference type="HAMAP" id="MF_03064">
    <property type="entry name" value="SLC25A38"/>
    <property type="match status" value="1"/>
</dbReference>
<evidence type="ECO:0000256" key="4">
    <source>
        <dbReference type="ARBA" id="ARBA00022737"/>
    </source>
</evidence>
<comment type="caution">
    <text evidence="12">The sequence shown here is derived from an EMBL/GenBank/DDBJ whole genome shotgun (WGS) entry which is preliminary data.</text>
</comment>
<evidence type="ECO:0000313" key="13">
    <source>
        <dbReference type="Proteomes" id="UP000076154"/>
    </source>
</evidence>
<dbReference type="InterPro" id="IPR002067">
    <property type="entry name" value="MCP"/>
</dbReference>
<evidence type="ECO:0000256" key="11">
    <source>
        <dbReference type="PROSITE-ProRule" id="PRU00282"/>
    </source>
</evidence>
<dbReference type="Pfam" id="PF00153">
    <property type="entry name" value="Mito_carr"/>
    <property type="match status" value="3"/>
</dbReference>
<dbReference type="InterPro" id="IPR018108">
    <property type="entry name" value="MCP_transmembrane"/>
</dbReference>
<keyword evidence="5 10" id="KW-0999">Mitochondrion inner membrane</keyword>
<evidence type="ECO:0000256" key="7">
    <source>
        <dbReference type="ARBA" id="ARBA00023128"/>
    </source>
</evidence>
<gene>
    <name evidence="12" type="ORF">Hypma_004218</name>
</gene>
<organism evidence="12 13">
    <name type="scientific">Hypsizygus marmoreus</name>
    <name type="common">White beech mushroom</name>
    <name type="synonym">Agaricus marmoreus</name>
    <dbReference type="NCBI Taxonomy" id="39966"/>
    <lineage>
        <taxon>Eukaryota</taxon>
        <taxon>Fungi</taxon>
        <taxon>Dikarya</taxon>
        <taxon>Basidiomycota</taxon>
        <taxon>Agaricomycotina</taxon>
        <taxon>Agaricomycetes</taxon>
        <taxon>Agaricomycetidae</taxon>
        <taxon>Agaricales</taxon>
        <taxon>Tricholomatineae</taxon>
        <taxon>Lyophyllaceae</taxon>
        <taxon>Hypsizygus</taxon>
    </lineage>
</organism>
<dbReference type="Proteomes" id="UP000076154">
    <property type="component" value="Unassembled WGS sequence"/>
</dbReference>
<evidence type="ECO:0000256" key="3">
    <source>
        <dbReference type="ARBA" id="ARBA00022692"/>
    </source>
</evidence>
<protein>
    <recommendedName>
        <fullName evidence="10">Mitochondrial glycine transporter</fullName>
    </recommendedName>
    <alternativeName>
        <fullName evidence="10">Solute carrier family 25 member 38 homolog</fullName>
    </alternativeName>
</protein>
<dbReference type="OrthoDB" id="1924968at2759"/>
<feature type="repeat" description="Solcar" evidence="11">
    <location>
        <begin position="232"/>
        <end position="317"/>
    </location>
</feature>
<reference evidence="12" key="1">
    <citation type="submission" date="2018-04" db="EMBL/GenBank/DDBJ databases">
        <title>Whole genome sequencing of Hypsizygus marmoreus.</title>
        <authorList>
            <person name="Choi I.-G."/>
            <person name="Min B."/>
            <person name="Kim J.-G."/>
            <person name="Kim S."/>
            <person name="Oh Y.-L."/>
            <person name="Kong W.-S."/>
            <person name="Park H."/>
            <person name="Jeong J."/>
            <person name="Song E.-S."/>
        </authorList>
    </citation>
    <scope>NUCLEOTIDE SEQUENCE [LARGE SCALE GENOMIC DNA]</scope>
    <source>
        <strain evidence="12">51987-8</strain>
    </source>
</reference>
<dbReference type="EMBL" id="LUEZ02000158">
    <property type="protein sequence ID" value="RDB15461.1"/>
    <property type="molecule type" value="Genomic_DNA"/>
</dbReference>
<dbReference type="STRING" id="39966.A0A369J0D4"/>
<comment type="function">
    <text evidence="10">Mitochondrial glycine transporter that imports glycine into the mitochondrial matrix. Plays an important role in providing glycine for the first enzymatic step in heme biosynthesis, the condensation of glycine with succinyl-CoA to produce 5-aminolevulinate (ALA) in the miochondrial matrix.</text>
</comment>
<keyword evidence="7 10" id="KW-0496">Mitochondrion</keyword>
<sequence>MLTLTLGICRDFVYKGLLERMSNVGQQLLSGALSGFATTVCLQPFDLLKTRMQQGDGTPHMRRNALIFSTAREVVAQNGLAGLWRGTAASLIRNVPGVALYMTGLTQLRTIMATSPYFARVRKPTDRSKNLSVLPTLTSGGNLLAGATTRVAIGFLLNPFSVLKARFESNMYAYQSLSGALVSITRQGPSELLRGFLASSLRDAPYAGLFIVLYEGIKRETSIILPATSNSHAAGIHSFSAASAGAIATLATHPFDVIKTKIQVRSEDRYHGLFRTIRTIWMQRGLAGYFDGASLRLSRKVLSSAIGWAVYEGMLIFIQD</sequence>
<dbReference type="Gene3D" id="1.50.40.10">
    <property type="entry name" value="Mitochondrial carrier domain"/>
    <property type="match status" value="1"/>
</dbReference>
<dbReference type="GO" id="GO:1904983">
    <property type="term" value="P:glycine import into mitochondrion"/>
    <property type="evidence" value="ECO:0007669"/>
    <property type="project" value="UniProtKB-UniRule"/>
</dbReference>
<dbReference type="GO" id="GO:0005743">
    <property type="term" value="C:mitochondrial inner membrane"/>
    <property type="evidence" value="ECO:0007669"/>
    <property type="project" value="UniProtKB-SubCell"/>
</dbReference>
<accession>A0A369J0D4</accession>
<dbReference type="InterPro" id="IPR030847">
    <property type="entry name" value="Hem25/SLC25A38"/>
</dbReference>
<evidence type="ECO:0000256" key="1">
    <source>
        <dbReference type="ARBA" id="ARBA00004225"/>
    </source>
</evidence>
<dbReference type="AlphaFoldDB" id="A0A369J0D4"/>
<comment type="similarity">
    <text evidence="10">Belongs to the mitochondrial carrier (TC 2.A.29) family. SLC25A38 subfamily.</text>
</comment>
<name>A0A369J0D4_HYPMA</name>
<comment type="catalytic activity">
    <reaction evidence="9 10">
        <text>glycine(in) = glycine(out)</text>
        <dbReference type="Rhea" id="RHEA:70715"/>
        <dbReference type="ChEBI" id="CHEBI:57305"/>
    </reaction>
</comment>
<keyword evidence="3 10" id="KW-0812">Transmembrane</keyword>
<evidence type="ECO:0000256" key="2">
    <source>
        <dbReference type="ARBA" id="ARBA00022448"/>
    </source>
</evidence>
<evidence type="ECO:0000256" key="10">
    <source>
        <dbReference type="HAMAP-Rule" id="MF_03064"/>
    </source>
</evidence>
<dbReference type="GO" id="GO:0015187">
    <property type="term" value="F:glycine transmembrane transporter activity"/>
    <property type="evidence" value="ECO:0007669"/>
    <property type="project" value="UniProtKB-UniRule"/>
</dbReference>
<evidence type="ECO:0000313" key="12">
    <source>
        <dbReference type="EMBL" id="RDB15461.1"/>
    </source>
</evidence>
<feature type="repeat" description="Solcar" evidence="11">
    <location>
        <begin position="22"/>
        <end position="111"/>
    </location>
</feature>
<keyword evidence="6 10" id="KW-1133">Transmembrane helix</keyword>